<gene>
    <name evidence="1" type="ORF">OMP40_22985</name>
</gene>
<name>A0A9X4QUN4_9BACL</name>
<evidence type="ECO:0000313" key="2">
    <source>
        <dbReference type="Proteomes" id="UP001153404"/>
    </source>
</evidence>
<dbReference type="RefSeq" id="WP_277534813.1">
    <property type="nucleotide sequence ID" value="NZ_JAPDIA010000007.1"/>
</dbReference>
<sequence length="167" mass="17108">MNSSFVGVSLRTPTATAGVGYVTVGNIYSGADVTLYETATNQAVSATPTDPGDGTLKYEGLEARKSYYAVQEINGVASQGSIGATVQPAIPAAPTAQGLEESVKASDYTSGATLKLYLSTSATPVATAPNVTATTYTFENVAPNSSGYYVTQTVAGGGKLEFELRGR</sequence>
<proteinExistence type="predicted"/>
<dbReference type="Proteomes" id="UP001153404">
    <property type="component" value="Unassembled WGS sequence"/>
</dbReference>
<dbReference type="EMBL" id="JAPDIA010000007">
    <property type="protein sequence ID" value="MDG0811915.1"/>
    <property type="molecule type" value="Genomic_DNA"/>
</dbReference>
<organism evidence="1 2">
    <name type="scientific">Cohnella rhizosphaerae</name>
    <dbReference type="NCBI Taxonomy" id="1457232"/>
    <lineage>
        <taxon>Bacteria</taxon>
        <taxon>Bacillati</taxon>
        <taxon>Bacillota</taxon>
        <taxon>Bacilli</taxon>
        <taxon>Bacillales</taxon>
        <taxon>Paenibacillaceae</taxon>
        <taxon>Cohnella</taxon>
    </lineage>
</organism>
<evidence type="ECO:0000313" key="1">
    <source>
        <dbReference type="EMBL" id="MDG0811915.1"/>
    </source>
</evidence>
<keyword evidence="2" id="KW-1185">Reference proteome</keyword>
<reference evidence="1" key="1">
    <citation type="submission" date="2022-10" db="EMBL/GenBank/DDBJ databases">
        <title>Comparative genomic analysis of Cohnella hashimotonis sp. nov., isolated from the International Space Station.</title>
        <authorList>
            <person name="Simpson A."/>
            <person name="Venkateswaran K."/>
        </authorList>
    </citation>
    <scope>NUCLEOTIDE SEQUENCE</scope>
    <source>
        <strain evidence="1">DSM 28161</strain>
    </source>
</reference>
<accession>A0A9X4QUN4</accession>
<dbReference type="AlphaFoldDB" id="A0A9X4QUN4"/>
<protein>
    <submittedName>
        <fullName evidence="1">Uncharacterized protein</fullName>
    </submittedName>
</protein>
<comment type="caution">
    <text evidence="1">The sequence shown here is derived from an EMBL/GenBank/DDBJ whole genome shotgun (WGS) entry which is preliminary data.</text>
</comment>